<proteinExistence type="predicted"/>
<protein>
    <submittedName>
        <fullName evidence="1">Uncharacterized protein</fullName>
    </submittedName>
</protein>
<reference evidence="2" key="1">
    <citation type="journal article" date="2019" name="Int. J. Syst. Evol. Microbiol.">
        <title>The Global Catalogue of Microorganisms (GCM) 10K type strain sequencing project: providing services to taxonomists for standard genome sequencing and annotation.</title>
        <authorList>
            <consortium name="The Broad Institute Genomics Platform"/>
            <consortium name="The Broad Institute Genome Sequencing Center for Infectious Disease"/>
            <person name="Wu L."/>
            <person name="Ma J."/>
        </authorList>
    </citation>
    <scope>NUCLEOTIDE SEQUENCE [LARGE SCALE GENOMIC DNA]</scope>
    <source>
        <strain evidence="2">NBRC 108725</strain>
    </source>
</reference>
<gene>
    <name evidence="1" type="ORF">GCM10025866_26820</name>
</gene>
<evidence type="ECO:0000313" key="2">
    <source>
        <dbReference type="Proteomes" id="UP001321498"/>
    </source>
</evidence>
<keyword evidence="2" id="KW-1185">Reference proteome</keyword>
<organism evidence="1 2">
    <name type="scientific">Naasia aerilata</name>
    <dbReference type="NCBI Taxonomy" id="1162966"/>
    <lineage>
        <taxon>Bacteria</taxon>
        <taxon>Bacillati</taxon>
        <taxon>Actinomycetota</taxon>
        <taxon>Actinomycetes</taxon>
        <taxon>Micrococcales</taxon>
        <taxon>Microbacteriaceae</taxon>
        <taxon>Naasia</taxon>
    </lineage>
</organism>
<accession>A0ABM8GEN9</accession>
<dbReference type="EMBL" id="AP027731">
    <property type="protein sequence ID" value="BDZ46773.1"/>
    <property type="molecule type" value="Genomic_DNA"/>
</dbReference>
<dbReference type="RefSeq" id="WP_286276773.1">
    <property type="nucleotide sequence ID" value="NZ_AP027731.1"/>
</dbReference>
<evidence type="ECO:0000313" key="1">
    <source>
        <dbReference type="EMBL" id="BDZ46773.1"/>
    </source>
</evidence>
<name>A0ABM8GEN9_9MICO</name>
<dbReference type="Proteomes" id="UP001321498">
    <property type="component" value="Chromosome"/>
</dbReference>
<sequence length="47" mass="4654">MHAAVAGTGLRERIGGVVLLGLETAGESGSLRCVVPAAMGDFAERGA</sequence>